<sequence length="323" mass="36130">MSMLRLSLPKSKKFCIIGFSTSNAVRNLRPFPLSFPPQSTSTSRRAADKSAYGVIITMVEIRRLDSLTLTLDFGTYQGQLVTGDHFRPAYTHIINLETWKTVLFLVSFRIAQSHSCTIYPCKTRDRNAACSDRYLWIARQLAGIVLIIFNSFLNKFPAQTGLMIDTSEETEKAKLHFPIRTVYFQGLIHFGSANTCQLGLNVLWGVTDIPPIVKCGSLLLKALELSRSHAQGSTPIHMSYERRSLIRWGSTMGKDNSSSLTAFNALRARSSGSASSELSSYPSFYSRIEMAAVPRCNLKNERVHGNHLMRSYPAQSRTGNNTT</sequence>
<evidence type="ECO:0000313" key="2">
    <source>
        <dbReference type="Proteomes" id="UP001163846"/>
    </source>
</evidence>
<organism evidence="1 2">
    <name type="scientific">Lentinula raphanica</name>
    <dbReference type="NCBI Taxonomy" id="153919"/>
    <lineage>
        <taxon>Eukaryota</taxon>
        <taxon>Fungi</taxon>
        <taxon>Dikarya</taxon>
        <taxon>Basidiomycota</taxon>
        <taxon>Agaricomycotina</taxon>
        <taxon>Agaricomycetes</taxon>
        <taxon>Agaricomycetidae</taxon>
        <taxon>Agaricales</taxon>
        <taxon>Marasmiineae</taxon>
        <taxon>Omphalotaceae</taxon>
        <taxon>Lentinula</taxon>
    </lineage>
</organism>
<keyword evidence="2" id="KW-1185">Reference proteome</keyword>
<dbReference type="AlphaFoldDB" id="A0AA38P4U5"/>
<dbReference type="EMBL" id="MU806339">
    <property type="protein sequence ID" value="KAJ3836216.1"/>
    <property type="molecule type" value="Genomic_DNA"/>
</dbReference>
<name>A0AA38P4U5_9AGAR</name>
<evidence type="ECO:0000313" key="1">
    <source>
        <dbReference type="EMBL" id="KAJ3836216.1"/>
    </source>
</evidence>
<proteinExistence type="predicted"/>
<gene>
    <name evidence="1" type="ORF">F5878DRAFT_643707</name>
</gene>
<accession>A0AA38P4U5</accession>
<reference evidence="1" key="1">
    <citation type="submission" date="2022-08" db="EMBL/GenBank/DDBJ databases">
        <authorList>
            <consortium name="DOE Joint Genome Institute"/>
            <person name="Min B."/>
            <person name="Riley R."/>
            <person name="Sierra-Patev S."/>
            <person name="Naranjo-Ortiz M."/>
            <person name="Looney B."/>
            <person name="Konkel Z."/>
            <person name="Slot J.C."/>
            <person name="Sakamoto Y."/>
            <person name="Steenwyk J.L."/>
            <person name="Rokas A."/>
            <person name="Carro J."/>
            <person name="Camarero S."/>
            <person name="Ferreira P."/>
            <person name="Molpeceres G."/>
            <person name="Ruiz-Duenas F.J."/>
            <person name="Serrano A."/>
            <person name="Henrissat B."/>
            <person name="Drula E."/>
            <person name="Hughes K.W."/>
            <person name="Mata J.L."/>
            <person name="Ishikawa N.K."/>
            <person name="Vargas-Isla R."/>
            <person name="Ushijima S."/>
            <person name="Smith C.A."/>
            <person name="Ahrendt S."/>
            <person name="Andreopoulos W."/>
            <person name="He G."/>
            <person name="Labutti K."/>
            <person name="Lipzen A."/>
            <person name="Ng V."/>
            <person name="Sandor L."/>
            <person name="Barry K."/>
            <person name="Martinez A.T."/>
            <person name="Xiao Y."/>
            <person name="Gibbons J.G."/>
            <person name="Terashima K."/>
            <person name="Hibbett D.S."/>
            <person name="Grigoriev I.V."/>
        </authorList>
    </citation>
    <scope>NUCLEOTIDE SEQUENCE</scope>
    <source>
        <strain evidence="1">TFB9207</strain>
    </source>
</reference>
<dbReference type="Proteomes" id="UP001163846">
    <property type="component" value="Unassembled WGS sequence"/>
</dbReference>
<comment type="caution">
    <text evidence="1">The sequence shown here is derived from an EMBL/GenBank/DDBJ whole genome shotgun (WGS) entry which is preliminary data.</text>
</comment>
<protein>
    <submittedName>
        <fullName evidence="1">Uncharacterized protein</fullName>
    </submittedName>
</protein>